<feature type="region of interest" description="Disordered" evidence="1">
    <location>
        <begin position="16"/>
        <end position="44"/>
    </location>
</feature>
<accession>A0A914PQF5</accession>
<proteinExistence type="predicted"/>
<reference evidence="3" key="1">
    <citation type="submission" date="2022-11" db="UniProtKB">
        <authorList>
            <consortium name="WormBaseParasite"/>
        </authorList>
    </citation>
    <scope>IDENTIFICATION</scope>
</reference>
<feature type="compositionally biased region" description="Basic residues" evidence="1">
    <location>
        <begin position="179"/>
        <end position="188"/>
    </location>
</feature>
<feature type="region of interest" description="Disordered" evidence="1">
    <location>
        <begin position="166"/>
        <end position="188"/>
    </location>
</feature>
<organism evidence="2 3">
    <name type="scientific">Panagrolaimus davidi</name>
    <dbReference type="NCBI Taxonomy" id="227884"/>
    <lineage>
        <taxon>Eukaryota</taxon>
        <taxon>Metazoa</taxon>
        <taxon>Ecdysozoa</taxon>
        <taxon>Nematoda</taxon>
        <taxon>Chromadorea</taxon>
        <taxon>Rhabditida</taxon>
        <taxon>Tylenchina</taxon>
        <taxon>Panagrolaimomorpha</taxon>
        <taxon>Panagrolaimoidea</taxon>
        <taxon>Panagrolaimidae</taxon>
        <taxon>Panagrolaimus</taxon>
    </lineage>
</organism>
<dbReference type="Proteomes" id="UP000887578">
    <property type="component" value="Unplaced"/>
</dbReference>
<protein>
    <submittedName>
        <fullName evidence="3">Uncharacterized protein</fullName>
    </submittedName>
</protein>
<evidence type="ECO:0000256" key="1">
    <source>
        <dbReference type="SAM" id="MobiDB-lite"/>
    </source>
</evidence>
<name>A0A914PQF5_9BILA</name>
<keyword evidence="2" id="KW-1185">Reference proteome</keyword>
<evidence type="ECO:0000313" key="3">
    <source>
        <dbReference type="WBParaSite" id="PDA_v2.g20809.t1"/>
    </source>
</evidence>
<dbReference type="AlphaFoldDB" id="A0A914PQF5"/>
<evidence type="ECO:0000313" key="2">
    <source>
        <dbReference type="Proteomes" id="UP000887578"/>
    </source>
</evidence>
<feature type="region of interest" description="Disordered" evidence="1">
    <location>
        <begin position="102"/>
        <end position="133"/>
    </location>
</feature>
<feature type="compositionally biased region" description="Basic and acidic residues" evidence="1">
    <location>
        <begin position="166"/>
        <end position="178"/>
    </location>
</feature>
<dbReference type="WBParaSite" id="PDA_v2.g20809.t1">
    <property type="protein sequence ID" value="PDA_v2.g20809.t1"/>
    <property type="gene ID" value="PDA_v2.g20809"/>
</dbReference>
<sequence length="201" mass="23162">MKEILDFTDAQKRLKEAQANRKRAPRARYYSTSEADIPAPNDQFHHSSVKDDIDLHWNDDSRGSCSEVIQNRPLEKTQTMEKLPGAIELHDLSVAIEPISEGNEYKVDPPPPSPTSDVEHDHLLPTDSPPSTTAKKVFTVTKNVNFVHHDSDESKMHVSTDIVTHDDDNNGNEHGHEYHNHHHQHYKSRRFLPRKHRFNFI</sequence>